<proteinExistence type="inferred from homology"/>
<evidence type="ECO:0000313" key="3">
    <source>
        <dbReference type="EMBL" id="KXA95459.1"/>
    </source>
</evidence>
<dbReference type="AlphaFoldDB" id="A0A133UMS9"/>
<dbReference type="Pfam" id="PF01910">
    <property type="entry name" value="Thiamine_BP"/>
    <property type="match status" value="1"/>
</dbReference>
<organism evidence="3 4">
    <name type="scientific">candidate division MSBL1 archaeon SCGC-AAA259E19</name>
    <dbReference type="NCBI Taxonomy" id="1698264"/>
    <lineage>
        <taxon>Archaea</taxon>
        <taxon>Methanobacteriati</taxon>
        <taxon>Methanobacteriota</taxon>
        <taxon>candidate division MSBL1</taxon>
    </lineage>
</organism>
<dbReference type="Proteomes" id="UP000070284">
    <property type="component" value="Unassembled WGS sequence"/>
</dbReference>
<dbReference type="GO" id="GO:0005829">
    <property type="term" value="C:cytosol"/>
    <property type="evidence" value="ECO:0007669"/>
    <property type="project" value="TreeGrafter"/>
</dbReference>
<dbReference type="PATRIC" id="fig|1698264.3.peg.421"/>
<dbReference type="SUPFAM" id="SSF89957">
    <property type="entry name" value="MTH1187/YkoF-like"/>
    <property type="match status" value="1"/>
</dbReference>
<feature type="domain" description="Thiamine-binding protein" evidence="2">
    <location>
        <begin position="4"/>
        <end position="95"/>
    </location>
</feature>
<comment type="caution">
    <text evidence="3">The sequence shown here is derived from an EMBL/GenBank/DDBJ whole genome shotgun (WGS) entry which is preliminary data.</text>
</comment>
<dbReference type="InterPro" id="IPR051614">
    <property type="entry name" value="UPF0045_domain"/>
</dbReference>
<comment type="similarity">
    <text evidence="1">Belongs to the UPF0045 family.</text>
</comment>
<reference evidence="3 4" key="1">
    <citation type="journal article" date="2016" name="Sci. Rep.">
        <title>Metabolic traits of an uncultured archaeal lineage -MSBL1- from brine pools of the Red Sea.</title>
        <authorList>
            <person name="Mwirichia R."/>
            <person name="Alam I."/>
            <person name="Rashid M."/>
            <person name="Vinu M."/>
            <person name="Ba-Alawi W."/>
            <person name="Anthony Kamau A."/>
            <person name="Kamanda Ngugi D."/>
            <person name="Goker M."/>
            <person name="Klenk H.P."/>
            <person name="Bajic V."/>
            <person name="Stingl U."/>
        </authorList>
    </citation>
    <scope>NUCLEOTIDE SEQUENCE [LARGE SCALE GENOMIC DNA]</scope>
    <source>
        <strain evidence="3">SCGC-AAA259E19</strain>
    </source>
</reference>
<dbReference type="NCBIfam" id="TIGR00106">
    <property type="entry name" value="MTH1187 family thiamine-binding protein"/>
    <property type="match status" value="1"/>
</dbReference>
<dbReference type="Gene3D" id="3.30.70.930">
    <property type="match status" value="1"/>
</dbReference>
<dbReference type="PANTHER" id="PTHR33777">
    <property type="entry name" value="UPF0045 PROTEIN ECM15"/>
    <property type="match status" value="1"/>
</dbReference>
<sequence>MAVVEVTVVPIGSEGPSLSEYVSKALEELEDTDLKYELTSSGTILQGDLDEVLAVAKRMHESVFDQEISRVVTYLQIDDRRDKSLTIRGKKESVEKKMKDST</sequence>
<dbReference type="EMBL" id="LHXO01000014">
    <property type="protein sequence ID" value="KXA95459.1"/>
    <property type="molecule type" value="Genomic_DNA"/>
</dbReference>
<evidence type="ECO:0000256" key="1">
    <source>
        <dbReference type="ARBA" id="ARBA00010272"/>
    </source>
</evidence>
<dbReference type="InterPro" id="IPR029756">
    <property type="entry name" value="MTH1187/YkoF-like"/>
</dbReference>
<accession>A0A133UMS9</accession>
<evidence type="ECO:0000313" key="4">
    <source>
        <dbReference type="Proteomes" id="UP000070284"/>
    </source>
</evidence>
<keyword evidence="4" id="KW-1185">Reference proteome</keyword>
<protein>
    <recommendedName>
        <fullName evidence="2">Thiamine-binding protein domain-containing protein</fullName>
    </recommendedName>
</protein>
<dbReference type="InterPro" id="IPR002767">
    <property type="entry name" value="Thiamine_BP"/>
</dbReference>
<gene>
    <name evidence="3" type="ORF">AKJ65_01785</name>
</gene>
<dbReference type="PANTHER" id="PTHR33777:SF1">
    <property type="entry name" value="UPF0045 PROTEIN ECM15"/>
    <property type="match status" value="1"/>
</dbReference>
<name>A0A133UMS9_9EURY</name>
<evidence type="ECO:0000259" key="2">
    <source>
        <dbReference type="Pfam" id="PF01910"/>
    </source>
</evidence>